<evidence type="ECO:0000313" key="2">
    <source>
        <dbReference type="EMBL" id="QMS84192.1"/>
    </source>
</evidence>
<dbReference type="PANTHER" id="PTHR31901">
    <property type="entry name" value="GH3 DOMAIN-CONTAINING PROTEIN"/>
    <property type="match status" value="1"/>
</dbReference>
<organism evidence="2 3">
    <name type="scientific">Candidatus Xianfuyuplasma coldseepsis</name>
    <dbReference type="NCBI Taxonomy" id="2782163"/>
    <lineage>
        <taxon>Bacteria</taxon>
        <taxon>Bacillati</taxon>
        <taxon>Mycoplasmatota</taxon>
        <taxon>Mollicutes</taxon>
        <taxon>Candidatus Izemoplasmatales</taxon>
        <taxon>Candidatus Izemoplasmataceae</taxon>
        <taxon>Candidatus Xianfuyuplasma</taxon>
    </lineage>
</organism>
<reference evidence="2 3" key="1">
    <citation type="submission" date="2020-02" db="EMBL/GenBank/DDBJ databases">
        <authorList>
            <person name="Zheng R.K."/>
            <person name="Sun C.M."/>
        </authorList>
    </citation>
    <scope>NUCLEOTIDE SEQUENCE [LARGE SCALE GENOMIC DNA]</scope>
    <source>
        <strain evidence="3">zrk13</strain>
    </source>
</reference>
<dbReference type="KEGG" id="xcl:G4Z02_00020"/>
<dbReference type="Proteomes" id="UP000514720">
    <property type="component" value="Chromosome"/>
</dbReference>
<dbReference type="InterPro" id="IPR042099">
    <property type="entry name" value="ANL_N_sf"/>
</dbReference>
<dbReference type="Gene3D" id="3.40.50.12780">
    <property type="entry name" value="N-terminal domain of ligase-like"/>
    <property type="match status" value="1"/>
</dbReference>
<protein>
    <submittedName>
        <fullName evidence="2">GH3 auxin-responsive promoter family protein</fullName>
    </submittedName>
</protein>
<dbReference type="InterPro" id="IPR004993">
    <property type="entry name" value="GH3"/>
</dbReference>
<dbReference type="GO" id="GO:0016881">
    <property type="term" value="F:acid-amino acid ligase activity"/>
    <property type="evidence" value="ECO:0007669"/>
    <property type="project" value="TreeGrafter"/>
</dbReference>
<accession>A0A7L7KPM7</accession>
<keyword evidence="3" id="KW-1185">Reference proteome</keyword>
<dbReference type="PANTHER" id="PTHR31901:SF9">
    <property type="entry name" value="GH3 DOMAIN-CONTAINING PROTEIN"/>
    <property type="match status" value="1"/>
</dbReference>
<dbReference type="AlphaFoldDB" id="A0A7L7KPM7"/>
<gene>
    <name evidence="2" type="ORF">G4Z02_00020</name>
</gene>
<sequence>MKTLRDLLRDQDYERIWKAYLGFLDLSIDEFMEIQNRLLLEQIDLLKKSTLGKKLLGRRSIKTVQEFRNYVPLTTYDDYADTLLNKRSEDLPSEPLHWVQTTWKGGSNSIKLAPYSRSMVEENTKMFMATLILSTSKGRGHFTLRNYDKFLYGMAPRPYLTGYAPYILKHEVDFEYLPDTNQAEKLGFKERNVVGFKLAIKKGADLFYGVSSVLVKMGESFANGTSHEGGFIMPSNPKQAIKLIRAWWKKNIKKQPLLPKDLFEFKGIVCGGTDSDTYKSQIEYLYGTTPLEIFGGTESAGVATETWSRNGLTFFPDVNFLEFIPEDEMKKEQEQVGYQPRTVLLNEIQEGQVYELVITKLRGGAFVRYRIGDVLRCIGLENTEDRIRLPQVKYLDRVNNIIDLAGFTRITKQILGDAIKLSELPVKHWTACKEYGENQPYIKLYIENNTIDVKTMQEKINEKLMRLDSDYRDVHVMLGYDPLLIEQIETGAFDRYKEQQGTTISHINPTKEELSTLLG</sequence>
<dbReference type="InterPro" id="IPR055377">
    <property type="entry name" value="GH3_M"/>
</dbReference>
<proteinExistence type="predicted"/>
<evidence type="ECO:0000259" key="1">
    <source>
        <dbReference type="Pfam" id="PF23571"/>
    </source>
</evidence>
<dbReference type="Pfam" id="PF03321">
    <property type="entry name" value="GH3"/>
    <property type="match status" value="1"/>
</dbReference>
<dbReference type="GO" id="GO:0005737">
    <property type="term" value="C:cytoplasm"/>
    <property type="evidence" value="ECO:0007669"/>
    <property type="project" value="TreeGrafter"/>
</dbReference>
<feature type="domain" description="GH3 middle" evidence="1">
    <location>
        <begin position="313"/>
        <end position="384"/>
    </location>
</feature>
<evidence type="ECO:0000313" key="3">
    <source>
        <dbReference type="Proteomes" id="UP000514720"/>
    </source>
</evidence>
<name>A0A7L7KPM7_9MOLU</name>
<dbReference type="RefSeq" id="WP_258877804.1">
    <property type="nucleotide sequence ID" value="NZ_CP048914.1"/>
</dbReference>
<dbReference type="Pfam" id="PF23571">
    <property type="entry name" value="GH3_M"/>
    <property type="match status" value="1"/>
</dbReference>
<dbReference type="EMBL" id="CP048914">
    <property type="protein sequence ID" value="QMS84192.1"/>
    <property type="molecule type" value="Genomic_DNA"/>
</dbReference>